<dbReference type="AlphaFoldDB" id="A0A514CEH1"/>
<feature type="transmembrane region" description="Helical" evidence="7">
    <location>
        <begin position="77"/>
        <end position="98"/>
    </location>
</feature>
<dbReference type="Gene3D" id="1.20.144.10">
    <property type="entry name" value="Phosphatidic acid phosphatase type 2/haloperoxidase"/>
    <property type="match status" value="1"/>
</dbReference>
<name>A0A514CEH1_9BACT</name>
<dbReference type="SUPFAM" id="SSF48317">
    <property type="entry name" value="Acid phosphatase/Vanadium-dependent haloperoxidase"/>
    <property type="match status" value="1"/>
</dbReference>
<dbReference type="Proteomes" id="UP000316614">
    <property type="component" value="Chromosome"/>
</dbReference>
<keyword evidence="5 7" id="KW-1133">Transmembrane helix</keyword>
<evidence type="ECO:0000256" key="5">
    <source>
        <dbReference type="ARBA" id="ARBA00022989"/>
    </source>
</evidence>
<feature type="transmembrane region" description="Helical" evidence="7">
    <location>
        <begin position="178"/>
        <end position="196"/>
    </location>
</feature>
<feature type="transmembrane region" description="Helical" evidence="7">
    <location>
        <begin position="48"/>
        <end position="70"/>
    </location>
</feature>
<dbReference type="PANTHER" id="PTHR14969">
    <property type="entry name" value="SPHINGOSINE-1-PHOSPHATE PHOSPHOHYDROLASE"/>
    <property type="match status" value="1"/>
</dbReference>
<keyword evidence="10" id="KW-1185">Reference proteome</keyword>
<organism evidence="9 10">
    <name type="scientific">Echinicola soli</name>
    <dbReference type="NCBI Taxonomy" id="2591634"/>
    <lineage>
        <taxon>Bacteria</taxon>
        <taxon>Pseudomonadati</taxon>
        <taxon>Bacteroidota</taxon>
        <taxon>Cytophagia</taxon>
        <taxon>Cytophagales</taxon>
        <taxon>Cyclobacteriaceae</taxon>
        <taxon>Echinicola</taxon>
    </lineage>
</organism>
<reference evidence="9 10" key="1">
    <citation type="submission" date="2019-06" db="EMBL/GenBank/DDBJ databases">
        <title>Echinicola alkalisoli sp. nov. isolated from saline soil.</title>
        <authorList>
            <person name="Sun J.-Q."/>
            <person name="Xu L."/>
        </authorList>
    </citation>
    <scope>NUCLEOTIDE SEQUENCE [LARGE SCALE GENOMIC DNA]</scope>
    <source>
        <strain evidence="9 10">LN3S3</strain>
    </source>
</reference>
<feature type="transmembrane region" description="Helical" evidence="7">
    <location>
        <begin position="9"/>
        <end position="28"/>
    </location>
</feature>
<gene>
    <name evidence="9" type="ORF">FKX85_03885</name>
</gene>
<dbReference type="GO" id="GO:0016787">
    <property type="term" value="F:hydrolase activity"/>
    <property type="evidence" value="ECO:0007669"/>
    <property type="project" value="UniProtKB-KW"/>
</dbReference>
<dbReference type="CDD" id="cd01610">
    <property type="entry name" value="PAP2_like"/>
    <property type="match status" value="1"/>
</dbReference>
<feature type="domain" description="Phosphatidic acid phosphatase type 2/haloperoxidase" evidence="8">
    <location>
        <begin position="76"/>
        <end position="193"/>
    </location>
</feature>
<keyword evidence="2" id="KW-1003">Cell membrane</keyword>
<dbReference type="OrthoDB" id="9773582at2"/>
<dbReference type="Pfam" id="PF01569">
    <property type="entry name" value="PAP2"/>
    <property type="match status" value="1"/>
</dbReference>
<dbReference type="RefSeq" id="WP_141613485.1">
    <property type="nucleotide sequence ID" value="NZ_CP041253.1"/>
</dbReference>
<dbReference type="PANTHER" id="PTHR14969:SF62">
    <property type="entry name" value="DECAPRENYLPHOSPHORYL-5-PHOSPHORIBOSE PHOSPHATASE RV3807C-RELATED"/>
    <property type="match status" value="1"/>
</dbReference>
<protein>
    <submittedName>
        <fullName evidence="9">Phosphatase PAP2 family protein</fullName>
    </submittedName>
</protein>
<evidence type="ECO:0000313" key="10">
    <source>
        <dbReference type="Proteomes" id="UP000316614"/>
    </source>
</evidence>
<evidence type="ECO:0000256" key="7">
    <source>
        <dbReference type="SAM" id="Phobius"/>
    </source>
</evidence>
<keyword evidence="4" id="KW-0378">Hydrolase</keyword>
<evidence type="ECO:0000256" key="3">
    <source>
        <dbReference type="ARBA" id="ARBA00022692"/>
    </source>
</evidence>
<evidence type="ECO:0000256" key="6">
    <source>
        <dbReference type="ARBA" id="ARBA00023136"/>
    </source>
</evidence>
<dbReference type="InterPro" id="IPR036938">
    <property type="entry name" value="PAP2/HPO_sf"/>
</dbReference>
<dbReference type="InterPro" id="IPR000326">
    <property type="entry name" value="PAP2/HPO"/>
</dbReference>
<accession>A0A514CEH1</accession>
<feature type="transmembrane region" description="Helical" evidence="7">
    <location>
        <begin position="129"/>
        <end position="147"/>
    </location>
</feature>
<keyword evidence="3 7" id="KW-0812">Transmembrane</keyword>
<dbReference type="KEGG" id="echi:FKX85_03885"/>
<proteinExistence type="predicted"/>
<evidence type="ECO:0000259" key="8">
    <source>
        <dbReference type="SMART" id="SM00014"/>
    </source>
</evidence>
<sequence length="238" mass="27310">MKKKSIPEVYLFFYFLTFIIGGIVLLNVPKGDYELFINRHHFLLADLFFSLVTHIGDGLIFLAVFPVLLLYRFAHGLLCVFNAAIHMVLSVILKRMVFVHSPRPAEFFKDIDLVEIAGVPMYHWHSFPSGHTATAFALMTMLAMLYPKRHRLQVVFLLVAVLVGFSRVYLMQHFIADVLAGSVIGVSSAFAARVIVRNYFKGKPYKKGLLRKKKVALSELKPGFQPVRIRIRPWKWPF</sequence>
<feature type="transmembrane region" description="Helical" evidence="7">
    <location>
        <begin position="154"/>
        <end position="172"/>
    </location>
</feature>
<evidence type="ECO:0000256" key="4">
    <source>
        <dbReference type="ARBA" id="ARBA00022801"/>
    </source>
</evidence>
<dbReference type="SMART" id="SM00014">
    <property type="entry name" value="acidPPc"/>
    <property type="match status" value="1"/>
</dbReference>
<evidence type="ECO:0000313" key="9">
    <source>
        <dbReference type="EMBL" id="QDH78225.1"/>
    </source>
</evidence>
<evidence type="ECO:0000256" key="2">
    <source>
        <dbReference type="ARBA" id="ARBA00022475"/>
    </source>
</evidence>
<dbReference type="EMBL" id="CP041253">
    <property type="protein sequence ID" value="QDH78225.1"/>
    <property type="molecule type" value="Genomic_DNA"/>
</dbReference>
<comment type="subcellular location">
    <subcellularLocation>
        <location evidence="1">Cell membrane</location>
        <topology evidence="1">Multi-pass membrane protein</topology>
    </subcellularLocation>
</comment>
<dbReference type="GO" id="GO:0005886">
    <property type="term" value="C:plasma membrane"/>
    <property type="evidence" value="ECO:0007669"/>
    <property type="project" value="UniProtKB-SubCell"/>
</dbReference>
<evidence type="ECO:0000256" key="1">
    <source>
        <dbReference type="ARBA" id="ARBA00004651"/>
    </source>
</evidence>
<keyword evidence="6 7" id="KW-0472">Membrane</keyword>